<feature type="binding site" evidence="9">
    <location>
        <begin position="201"/>
        <end position="202"/>
    </location>
    <ligand>
        <name>sn-glycerol 1-phosphate</name>
        <dbReference type="ChEBI" id="CHEBI:57685"/>
    </ligand>
</feature>
<protein>
    <recommendedName>
        <fullName evidence="9">Geranylgeranylglyceryl phosphate synthase</fullName>
        <shortName evidence="9">GGGP synthase</shortName>
        <shortName evidence="9">GGGPS</shortName>
        <ecNumber evidence="9">2.5.1.41</ecNumber>
    </recommendedName>
    <alternativeName>
        <fullName evidence="9">(S)-3-O-geranylgeranylglyceryl phosphate synthase</fullName>
    </alternativeName>
    <alternativeName>
        <fullName evidence="9">Phosphoglycerol geranylgeranyltransferase</fullName>
    </alternativeName>
</protein>
<evidence type="ECO:0000256" key="9">
    <source>
        <dbReference type="HAMAP-Rule" id="MF_00112"/>
    </source>
</evidence>
<dbReference type="NCBIfam" id="TIGR01768">
    <property type="entry name" value="GGGP-family"/>
    <property type="match status" value="1"/>
</dbReference>
<dbReference type="Pfam" id="PF01884">
    <property type="entry name" value="PcrB"/>
    <property type="match status" value="1"/>
</dbReference>
<keyword evidence="7 9" id="KW-1208">Phospholipid metabolism</keyword>
<keyword evidence="6 9" id="KW-0594">Phospholipid biosynthesis</keyword>
<dbReference type="GO" id="GO:0046474">
    <property type="term" value="P:glycerophospholipid biosynthetic process"/>
    <property type="evidence" value="ECO:0007669"/>
    <property type="project" value="UniProtKB-UniRule"/>
</dbReference>
<comment type="caution">
    <text evidence="9">Lacks conserved residue(s) required for the propagation of feature annotation.</text>
</comment>
<dbReference type="InterPro" id="IPR039074">
    <property type="entry name" value="GGGP/HepGP_synthase_I"/>
</dbReference>
<dbReference type="RefSeq" id="WP_188680996.1">
    <property type="nucleotide sequence ID" value="NZ_BMNY01000001.1"/>
</dbReference>
<evidence type="ECO:0000256" key="2">
    <source>
        <dbReference type="ARBA" id="ARBA00022679"/>
    </source>
</evidence>
<evidence type="ECO:0000313" key="11">
    <source>
        <dbReference type="Proteomes" id="UP000632195"/>
    </source>
</evidence>
<feature type="binding site" evidence="9">
    <location>
        <position position="51"/>
    </location>
    <ligand>
        <name>Mg(2+)</name>
        <dbReference type="ChEBI" id="CHEBI:18420"/>
    </ligand>
</feature>
<dbReference type="InterPro" id="IPR010946">
    <property type="entry name" value="GGGP_synth"/>
</dbReference>
<feature type="binding site" evidence="9">
    <location>
        <position position="22"/>
    </location>
    <ligand>
        <name>Mg(2+)</name>
        <dbReference type="ChEBI" id="CHEBI:18420"/>
    </ligand>
</feature>
<comment type="caution">
    <text evidence="10">The sequence shown here is derived from an EMBL/GenBank/DDBJ whole genome shotgun (WGS) entry which is preliminary data.</text>
</comment>
<dbReference type="GO" id="GO:0047294">
    <property type="term" value="F:phosphoglycerol geranylgeranyltransferase activity"/>
    <property type="evidence" value="ECO:0007669"/>
    <property type="project" value="UniProtKB-UniRule"/>
</dbReference>
<evidence type="ECO:0000256" key="3">
    <source>
        <dbReference type="ARBA" id="ARBA00022723"/>
    </source>
</evidence>
<dbReference type="AlphaFoldDB" id="A0AA37BRL8"/>
<dbReference type="Proteomes" id="UP000632195">
    <property type="component" value="Unassembled WGS sequence"/>
</dbReference>
<evidence type="ECO:0000313" key="10">
    <source>
        <dbReference type="EMBL" id="GGM74938.1"/>
    </source>
</evidence>
<comment type="catalytic activity">
    <reaction evidence="8 9">
        <text>sn-glycerol 1-phosphate + (2E,6E,10E)-geranylgeranyl diphosphate = sn-3-O-(geranylgeranyl)glycerol 1-phosphate + diphosphate</text>
        <dbReference type="Rhea" id="RHEA:23404"/>
        <dbReference type="ChEBI" id="CHEBI:33019"/>
        <dbReference type="ChEBI" id="CHEBI:57677"/>
        <dbReference type="ChEBI" id="CHEBI:57685"/>
        <dbReference type="ChEBI" id="CHEBI:58756"/>
        <dbReference type="EC" id="2.5.1.41"/>
    </reaction>
</comment>
<keyword evidence="11" id="KW-1185">Reference proteome</keyword>
<dbReference type="PANTHER" id="PTHR40029">
    <property type="match status" value="1"/>
</dbReference>
<evidence type="ECO:0000256" key="6">
    <source>
        <dbReference type="ARBA" id="ARBA00023209"/>
    </source>
</evidence>
<dbReference type="EMBL" id="BMNY01000001">
    <property type="protein sequence ID" value="GGM74938.1"/>
    <property type="molecule type" value="Genomic_DNA"/>
</dbReference>
<evidence type="ECO:0000256" key="1">
    <source>
        <dbReference type="ARBA" id="ARBA00022516"/>
    </source>
</evidence>
<feature type="binding site" evidence="9">
    <location>
        <begin position="170"/>
        <end position="176"/>
    </location>
    <ligand>
        <name>sn-glycerol 1-phosphate</name>
        <dbReference type="ChEBI" id="CHEBI:57685"/>
    </ligand>
</feature>
<dbReference type="InterPro" id="IPR038597">
    <property type="entry name" value="GGGP/HepGP_synthase_sf"/>
</dbReference>
<dbReference type="InterPro" id="IPR008205">
    <property type="entry name" value="GGGP_HepGP_synthase"/>
</dbReference>
<evidence type="ECO:0000256" key="7">
    <source>
        <dbReference type="ARBA" id="ARBA00023264"/>
    </source>
</evidence>
<comment type="cofactor">
    <cofactor evidence="9">
        <name>Mg(2+)</name>
        <dbReference type="ChEBI" id="CHEBI:18420"/>
    </cofactor>
</comment>
<dbReference type="Gene3D" id="3.20.20.390">
    <property type="entry name" value="FMN-linked oxidoreductases"/>
    <property type="match status" value="1"/>
</dbReference>
<dbReference type="GO" id="GO:0005737">
    <property type="term" value="C:cytoplasm"/>
    <property type="evidence" value="ECO:0007669"/>
    <property type="project" value="UniProtKB-SubCell"/>
</dbReference>
<sequence>MNVYASILEKLREEKVHMTLIDPASQTPDRAGKIAEEAEAAGTDFIMVGGSTNIDGHMLDRTIESIRDSCTRKIIIFPGSSNMVSDRADAIYYLSLMNSEDPEFIVGHQVRAARYLRALGLEVIPMGYLVFEPGMTVGKVGKARLIGREDHILASSFALSAQLFGMKLVYFESGSGSPTTVSPKVVSETKALISVPLIVGGGIRDRETAQAITRAGADIIVTGTLAERSQDVYASLHPIISGVKGIPVQK</sequence>
<organism evidence="10 11">
    <name type="scientific">Thermogymnomonas acidicola</name>
    <dbReference type="NCBI Taxonomy" id="399579"/>
    <lineage>
        <taxon>Archaea</taxon>
        <taxon>Methanobacteriati</taxon>
        <taxon>Thermoplasmatota</taxon>
        <taxon>Thermoplasmata</taxon>
        <taxon>Thermoplasmatales</taxon>
        <taxon>Thermogymnomonas</taxon>
    </lineage>
</organism>
<evidence type="ECO:0000256" key="5">
    <source>
        <dbReference type="ARBA" id="ARBA00023098"/>
    </source>
</evidence>
<dbReference type="SUPFAM" id="SSF51395">
    <property type="entry name" value="FMN-linked oxidoreductases"/>
    <property type="match status" value="1"/>
</dbReference>
<reference evidence="10" key="2">
    <citation type="submission" date="2022-09" db="EMBL/GenBank/DDBJ databases">
        <authorList>
            <person name="Sun Q."/>
            <person name="Ohkuma M."/>
        </authorList>
    </citation>
    <scope>NUCLEOTIDE SEQUENCE</scope>
    <source>
        <strain evidence="10">JCM 13583</strain>
    </source>
</reference>
<keyword evidence="5 9" id="KW-0443">Lipid metabolism</keyword>
<dbReference type="HAMAP" id="MF_00112">
    <property type="entry name" value="GGGP_HepGP_synthase"/>
    <property type="match status" value="1"/>
</dbReference>
<dbReference type="NCBIfam" id="NF003198">
    <property type="entry name" value="PRK04169.1-2"/>
    <property type="match status" value="1"/>
</dbReference>
<comment type="similarity">
    <text evidence="9">Belongs to the GGGP/HepGP synthase family. Group II subfamily.</text>
</comment>
<evidence type="ECO:0000256" key="8">
    <source>
        <dbReference type="ARBA" id="ARBA00047288"/>
    </source>
</evidence>
<keyword evidence="3 9" id="KW-0479">Metal-binding</keyword>
<evidence type="ECO:0000256" key="4">
    <source>
        <dbReference type="ARBA" id="ARBA00022842"/>
    </source>
</evidence>
<dbReference type="PANTHER" id="PTHR40029:SF2">
    <property type="entry name" value="HEPTAPRENYLGLYCERYL PHOSPHATE SYNTHASE"/>
    <property type="match status" value="1"/>
</dbReference>
<reference evidence="10" key="1">
    <citation type="journal article" date="2014" name="Int. J. Syst. Evol. Microbiol.">
        <title>Complete genome sequence of Corynebacterium casei LMG S-19264T (=DSM 44701T), isolated from a smear-ripened cheese.</title>
        <authorList>
            <consortium name="US DOE Joint Genome Institute (JGI-PGF)"/>
            <person name="Walter F."/>
            <person name="Albersmeier A."/>
            <person name="Kalinowski J."/>
            <person name="Ruckert C."/>
        </authorList>
    </citation>
    <scope>NUCLEOTIDE SEQUENCE</scope>
    <source>
        <strain evidence="10">JCM 13583</strain>
    </source>
</reference>
<keyword evidence="1 9" id="KW-0444">Lipid biosynthesis</keyword>
<proteinExistence type="inferred from homology"/>
<gene>
    <name evidence="10" type="ORF">GCM10007108_11120</name>
</gene>
<comment type="subcellular location">
    <subcellularLocation>
        <location evidence="9">Cytoplasm</location>
    </subcellularLocation>
</comment>
<dbReference type="GO" id="GO:0000287">
    <property type="term" value="F:magnesium ion binding"/>
    <property type="evidence" value="ECO:0007669"/>
    <property type="project" value="UniProtKB-UniRule"/>
</dbReference>
<keyword evidence="9" id="KW-0963">Cytoplasm</keyword>
<dbReference type="NCBIfam" id="TIGR01769">
    <property type="entry name" value="GGGP"/>
    <property type="match status" value="1"/>
</dbReference>
<comment type="pathway">
    <text evidence="9">Membrane lipid metabolism; glycerophospholipid metabolism.</text>
</comment>
<comment type="function">
    <text evidence="9">Prenyltransferase that catalyzes the transfer of the geranylgeranyl moiety of geranylgeranyl diphosphate (GGPP) to the C3 hydroxyl of sn-glycerol-1-phosphate (G1P). This reaction is the first ether-bond-formation step in the biosynthesis of archaeal membrane lipids.</text>
</comment>
<dbReference type="GO" id="GO:0120536">
    <property type="term" value="F:heptaprenylglyceryl phosphate synthase activity"/>
    <property type="evidence" value="ECO:0007669"/>
    <property type="project" value="UniProtKB-ARBA"/>
</dbReference>
<keyword evidence="2 9" id="KW-0808">Transferase</keyword>
<accession>A0AA37BRL8</accession>
<name>A0AA37BRL8_9ARCH</name>
<dbReference type="EC" id="2.5.1.41" evidence="9"/>
<feature type="binding site" evidence="9">
    <location>
        <begin position="223"/>
        <end position="224"/>
    </location>
    <ligand>
        <name>sn-glycerol 1-phosphate</name>
        <dbReference type="ChEBI" id="CHEBI:57685"/>
    </ligand>
</feature>
<keyword evidence="4 9" id="KW-0460">Magnesium</keyword>
<dbReference type="CDD" id="cd02812">
    <property type="entry name" value="PcrB_like"/>
    <property type="match status" value="1"/>
</dbReference>